<feature type="compositionally biased region" description="Low complexity" evidence="2">
    <location>
        <begin position="38"/>
        <end position="53"/>
    </location>
</feature>
<feature type="region of interest" description="Disordered" evidence="2">
    <location>
        <begin position="1"/>
        <end position="158"/>
    </location>
</feature>
<proteinExistence type="predicted"/>
<protein>
    <submittedName>
        <fullName evidence="3">Uncharacterized protein</fullName>
    </submittedName>
</protein>
<dbReference type="Proteomes" id="UP001152484">
    <property type="component" value="Unassembled WGS sequence"/>
</dbReference>
<sequence>MATASFKSTSKRHTTNPNCRGNPTSPSCSSKPLRRRSSSVSSVSRISSQHASSEFSNKRDNPLFWTSNSPHIDQVENPKKIANDKEKEKPPFDGFSIDKVTPGSAKCRTTNIEIENRGRSTSRSSGSDRKGIGRSLSRVRCRSASRGRYGSPHESEREQELLLLKTTNQRRELNHVANSSRGSALVENDTDTHQRVSGSQIAAVGGKGTEFSEDASNNSTGEDGISTGSLSEADDKIIKAFEQSFRDGQWDNDTAASGIYEAVRAEVRRAMSDIQNELESVMRRNSANAISTNSGADIPPNMNPGAAEIVLNIRREYSRKLQESQERTRQLKADLAVEENHGQELNRILEEIVPDTQKLVSPQRSRIARRRSNERKKMSQRLTEEAMAYFDHFDECVSISTFDGSDFSAPEDPPHSSNEATFSDSKSQLEPQGSMECFSGNKQLLLLQVFRGIGQLSFMHELPKSAETDDDIRSCIRHFERETTLKGAISAEIVASNWDPSAYKLKGQIENIWFHRVLYNKRIDSGGLLICGGGIEAAGFPFGP</sequence>
<name>A0A9P0YLM0_CUSEU</name>
<feature type="compositionally biased region" description="Polar residues" evidence="2">
    <location>
        <begin position="15"/>
        <end position="24"/>
    </location>
</feature>
<dbReference type="EMBL" id="CAMAPE010000005">
    <property type="protein sequence ID" value="CAH9068104.1"/>
    <property type="molecule type" value="Genomic_DNA"/>
</dbReference>
<dbReference type="PANTHER" id="PTHR34466:SF3">
    <property type="entry name" value="OS11G0129800 PROTEIN"/>
    <property type="match status" value="1"/>
</dbReference>
<accession>A0A9P0YLM0</accession>
<feature type="region of interest" description="Disordered" evidence="2">
    <location>
        <begin position="404"/>
        <end position="432"/>
    </location>
</feature>
<organism evidence="3 4">
    <name type="scientific">Cuscuta europaea</name>
    <name type="common">European dodder</name>
    <dbReference type="NCBI Taxonomy" id="41803"/>
    <lineage>
        <taxon>Eukaryota</taxon>
        <taxon>Viridiplantae</taxon>
        <taxon>Streptophyta</taxon>
        <taxon>Embryophyta</taxon>
        <taxon>Tracheophyta</taxon>
        <taxon>Spermatophyta</taxon>
        <taxon>Magnoliopsida</taxon>
        <taxon>eudicotyledons</taxon>
        <taxon>Gunneridae</taxon>
        <taxon>Pentapetalae</taxon>
        <taxon>asterids</taxon>
        <taxon>lamiids</taxon>
        <taxon>Solanales</taxon>
        <taxon>Convolvulaceae</taxon>
        <taxon>Cuscuteae</taxon>
        <taxon>Cuscuta</taxon>
        <taxon>Cuscuta subgen. Cuscuta</taxon>
    </lineage>
</organism>
<evidence type="ECO:0000313" key="3">
    <source>
        <dbReference type="EMBL" id="CAH9068104.1"/>
    </source>
</evidence>
<dbReference type="PANTHER" id="PTHR34466">
    <property type="entry name" value="OS11G0129800 PROTEIN"/>
    <property type="match status" value="1"/>
</dbReference>
<feature type="compositionally biased region" description="Polar residues" evidence="2">
    <location>
        <begin position="415"/>
        <end position="431"/>
    </location>
</feature>
<reference evidence="3" key="1">
    <citation type="submission" date="2022-07" db="EMBL/GenBank/DDBJ databases">
        <authorList>
            <person name="Macas J."/>
            <person name="Novak P."/>
            <person name="Neumann P."/>
        </authorList>
    </citation>
    <scope>NUCLEOTIDE SEQUENCE</scope>
</reference>
<keyword evidence="1" id="KW-0175">Coiled coil</keyword>
<feature type="region of interest" description="Disordered" evidence="2">
    <location>
        <begin position="176"/>
        <end position="230"/>
    </location>
</feature>
<keyword evidence="4" id="KW-1185">Reference proteome</keyword>
<dbReference type="OrthoDB" id="660305at2759"/>
<feature type="compositionally biased region" description="Basic and acidic residues" evidence="2">
    <location>
        <begin position="73"/>
        <end position="91"/>
    </location>
</feature>
<evidence type="ECO:0000256" key="1">
    <source>
        <dbReference type="SAM" id="Coils"/>
    </source>
</evidence>
<evidence type="ECO:0000313" key="4">
    <source>
        <dbReference type="Proteomes" id="UP001152484"/>
    </source>
</evidence>
<feature type="region of interest" description="Disordered" evidence="2">
    <location>
        <begin position="360"/>
        <end position="380"/>
    </location>
</feature>
<feature type="compositionally biased region" description="Polar residues" evidence="2">
    <location>
        <begin position="214"/>
        <end position="230"/>
    </location>
</feature>
<dbReference type="AlphaFoldDB" id="A0A9P0YLM0"/>
<gene>
    <name evidence="3" type="ORF">CEURO_LOCUS2725</name>
</gene>
<comment type="caution">
    <text evidence="3">The sequence shown here is derived from an EMBL/GenBank/DDBJ whole genome shotgun (WGS) entry which is preliminary data.</text>
</comment>
<evidence type="ECO:0000256" key="2">
    <source>
        <dbReference type="SAM" id="MobiDB-lite"/>
    </source>
</evidence>
<feature type="coiled-coil region" evidence="1">
    <location>
        <begin position="314"/>
        <end position="341"/>
    </location>
</feature>